<dbReference type="Gene3D" id="1.10.1510.10">
    <property type="entry name" value="Uncharacterised protein YqeY/AIM41 PF09424, N-terminal domain"/>
    <property type="match status" value="1"/>
</dbReference>
<protein>
    <recommendedName>
        <fullName evidence="3">GatB/YqeY domain-containing protein</fullName>
    </recommendedName>
</protein>
<dbReference type="Pfam" id="PF09424">
    <property type="entry name" value="YqeY"/>
    <property type="match status" value="1"/>
</dbReference>
<gene>
    <name evidence="1" type="ORF">ATO7_14748</name>
</gene>
<organism evidence="1 2">
    <name type="scientific">Oceanococcus atlanticus</name>
    <dbReference type="NCBI Taxonomy" id="1317117"/>
    <lineage>
        <taxon>Bacteria</taxon>
        <taxon>Pseudomonadati</taxon>
        <taxon>Pseudomonadota</taxon>
        <taxon>Gammaproteobacteria</taxon>
        <taxon>Chromatiales</taxon>
        <taxon>Oceanococcaceae</taxon>
        <taxon>Oceanococcus</taxon>
    </lineage>
</organism>
<accession>A0A1Y1SAP9</accession>
<dbReference type="GO" id="GO:0016884">
    <property type="term" value="F:carbon-nitrogen ligase activity, with glutamine as amido-N-donor"/>
    <property type="evidence" value="ECO:0007669"/>
    <property type="project" value="InterPro"/>
</dbReference>
<dbReference type="PANTHER" id="PTHR28055:SF1">
    <property type="entry name" value="ALTERED INHERITANCE OF MITOCHONDRIA PROTEIN 41, MITOCHONDRIAL"/>
    <property type="match status" value="1"/>
</dbReference>
<dbReference type="Gene3D" id="1.10.10.410">
    <property type="match status" value="1"/>
</dbReference>
<dbReference type="SUPFAM" id="SSF89095">
    <property type="entry name" value="GatB/YqeY motif"/>
    <property type="match status" value="1"/>
</dbReference>
<keyword evidence="2" id="KW-1185">Reference proteome</keyword>
<dbReference type="EMBL" id="AQQV01000004">
    <property type="protein sequence ID" value="ORE85490.1"/>
    <property type="molecule type" value="Genomic_DNA"/>
</dbReference>
<evidence type="ECO:0000313" key="2">
    <source>
        <dbReference type="Proteomes" id="UP000192342"/>
    </source>
</evidence>
<evidence type="ECO:0000313" key="1">
    <source>
        <dbReference type="EMBL" id="ORE85490.1"/>
    </source>
</evidence>
<dbReference type="InterPro" id="IPR003789">
    <property type="entry name" value="Asn/Gln_tRNA_amidoTrase-B-like"/>
</dbReference>
<dbReference type="STRING" id="1317117.ATO7_14748"/>
<dbReference type="PANTHER" id="PTHR28055">
    <property type="entry name" value="ALTERED INHERITANCE OF MITOCHONDRIA PROTEIN 41, MITOCHONDRIAL"/>
    <property type="match status" value="1"/>
</dbReference>
<comment type="caution">
    <text evidence="1">The sequence shown here is derived from an EMBL/GenBank/DDBJ whole genome shotgun (WGS) entry which is preliminary data.</text>
</comment>
<dbReference type="InterPro" id="IPR023168">
    <property type="entry name" value="GatB_Yqey_C_2"/>
</dbReference>
<dbReference type="Proteomes" id="UP000192342">
    <property type="component" value="Unassembled WGS sequence"/>
</dbReference>
<dbReference type="InterPro" id="IPR019004">
    <property type="entry name" value="YqeY/Aim41"/>
</dbReference>
<name>A0A1Y1SAP9_9GAMM</name>
<proteinExistence type="predicted"/>
<sequence length="148" mass="16060">MSLRARIQDDIKTAMRAREQDKLATLRMLSAAIKQREVDERVELADGDVLSLVEKLIKQRRDAAKQYDDGGRPELAEKEVAEAALLEVYLPAQLSDDELAALVDSCIAEAGAAGPQDMGKVMGLIKPRAAGQADMGKVSQLVKARLTS</sequence>
<evidence type="ECO:0008006" key="3">
    <source>
        <dbReference type="Google" id="ProtNLM"/>
    </source>
</evidence>
<dbReference type="AlphaFoldDB" id="A0A1Y1SAP9"/>
<dbReference type="OrthoDB" id="9788127at2"/>
<reference evidence="1 2" key="1">
    <citation type="submission" date="2013-04" db="EMBL/GenBank/DDBJ databases">
        <title>Oceanococcus atlanticus 22II-S10r2 Genome Sequencing.</title>
        <authorList>
            <person name="Lai Q."/>
            <person name="Li G."/>
            <person name="Shao Z."/>
        </authorList>
    </citation>
    <scope>NUCLEOTIDE SEQUENCE [LARGE SCALE GENOMIC DNA]</scope>
    <source>
        <strain evidence="1 2">22II-S10r2</strain>
    </source>
</reference>
<dbReference type="RefSeq" id="WP_083563122.1">
    <property type="nucleotide sequence ID" value="NZ_AQQV01000004.1"/>
</dbReference>
<dbReference type="InterPro" id="IPR042184">
    <property type="entry name" value="YqeY/Aim41_N"/>
</dbReference>